<dbReference type="GO" id="GO:0097039">
    <property type="term" value="P:protein linear polyubiquitination"/>
    <property type="evidence" value="ECO:0007669"/>
    <property type="project" value="TreeGrafter"/>
</dbReference>
<reference evidence="12 13" key="1">
    <citation type="submission" date="2015-12" db="EMBL/GenBank/DDBJ databases">
        <title>The genome of Folsomia candida.</title>
        <authorList>
            <person name="Faddeeva A."/>
            <person name="Derks M.F."/>
            <person name="Anvar Y."/>
            <person name="Smit S."/>
            <person name="Van Straalen N."/>
            <person name="Roelofs D."/>
        </authorList>
    </citation>
    <scope>NUCLEOTIDE SEQUENCE [LARGE SCALE GENOMIC DNA]</scope>
    <source>
        <strain evidence="12 13">VU population</strain>
        <tissue evidence="12">Whole body</tissue>
    </source>
</reference>
<evidence type="ECO:0000259" key="10">
    <source>
        <dbReference type="PROSITE" id="PS50089"/>
    </source>
</evidence>
<keyword evidence="3" id="KW-0479">Metal-binding</keyword>
<dbReference type="InterPro" id="IPR001841">
    <property type="entry name" value="Znf_RING"/>
</dbReference>
<dbReference type="PANTHER" id="PTHR22770">
    <property type="entry name" value="UBIQUITIN CONJUGATING ENZYME 7 INTERACTING PROTEIN-RELATED"/>
    <property type="match status" value="1"/>
</dbReference>
<accession>A0A226EB27</accession>
<keyword evidence="7" id="KW-0862">Zinc</keyword>
<dbReference type="GO" id="GO:0008270">
    <property type="term" value="F:zinc ion binding"/>
    <property type="evidence" value="ECO:0007669"/>
    <property type="project" value="UniProtKB-KW"/>
</dbReference>
<feature type="compositionally biased region" description="Acidic residues" evidence="9">
    <location>
        <begin position="860"/>
        <end position="871"/>
    </location>
</feature>
<keyword evidence="2" id="KW-0808">Transferase</keyword>
<evidence type="ECO:0000256" key="7">
    <source>
        <dbReference type="ARBA" id="ARBA00022833"/>
    </source>
</evidence>
<feature type="region of interest" description="Disordered" evidence="9">
    <location>
        <begin position="1"/>
        <end position="20"/>
    </location>
</feature>
<dbReference type="PROSITE" id="PS00518">
    <property type="entry name" value="ZF_RING_1"/>
    <property type="match status" value="2"/>
</dbReference>
<proteinExistence type="predicted"/>
<dbReference type="SMART" id="SM00184">
    <property type="entry name" value="RING"/>
    <property type="match status" value="2"/>
</dbReference>
<dbReference type="GO" id="GO:0004842">
    <property type="term" value="F:ubiquitin-protein transferase activity"/>
    <property type="evidence" value="ECO:0007669"/>
    <property type="project" value="TreeGrafter"/>
</dbReference>
<dbReference type="InterPro" id="IPR051628">
    <property type="entry name" value="LUBAC_E3_Ligases"/>
</dbReference>
<dbReference type="AlphaFoldDB" id="A0A226EB27"/>
<dbReference type="PANTHER" id="PTHR22770:SF13">
    <property type="entry name" value="RING-TYPE DOMAIN-CONTAINING PROTEIN"/>
    <property type="match status" value="1"/>
</dbReference>
<feature type="region of interest" description="Disordered" evidence="9">
    <location>
        <begin position="618"/>
        <end position="645"/>
    </location>
</feature>
<dbReference type="InterPro" id="IPR044066">
    <property type="entry name" value="TRIAD_supradom"/>
</dbReference>
<evidence type="ECO:0000313" key="12">
    <source>
        <dbReference type="EMBL" id="OXA54862.1"/>
    </source>
</evidence>
<dbReference type="PROSITE" id="PS51873">
    <property type="entry name" value="TRIAD"/>
    <property type="match status" value="1"/>
</dbReference>
<dbReference type="FunFam" id="3.30.40.10:FF:000137">
    <property type="entry name" value="RanBP-type and C3HC4-type zinc finger-containing protein 1"/>
    <property type="match status" value="1"/>
</dbReference>
<evidence type="ECO:0000256" key="8">
    <source>
        <dbReference type="PROSITE-ProRule" id="PRU00175"/>
    </source>
</evidence>
<feature type="domain" description="RING-type" evidence="11">
    <location>
        <begin position="325"/>
        <end position="535"/>
    </location>
</feature>
<evidence type="ECO:0000313" key="13">
    <source>
        <dbReference type="Proteomes" id="UP000198287"/>
    </source>
</evidence>
<name>A0A226EB27_FOLCA</name>
<dbReference type="InterPro" id="IPR013083">
    <property type="entry name" value="Znf_RING/FYVE/PHD"/>
</dbReference>
<dbReference type="STRING" id="158441.A0A226EB27"/>
<evidence type="ECO:0008006" key="14">
    <source>
        <dbReference type="Google" id="ProtNLM"/>
    </source>
</evidence>
<keyword evidence="6" id="KW-0833">Ubl conjugation pathway</keyword>
<dbReference type="GO" id="GO:0071797">
    <property type="term" value="C:LUBAC complex"/>
    <property type="evidence" value="ECO:0007669"/>
    <property type="project" value="TreeGrafter"/>
</dbReference>
<keyword evidence="13" id="KW-1185">Reference proteome</keyword>
<comment type="caution">
    <text evidence="12">The sequence shown here is derived from an EMBL/GenBank/DDBJ whole genome shotgun (WGS) entry which is preliminary data.</text>
</comment>
<evidence type="ECO:0000256" key="4">
    <source>
        <dbReference type="ARBA" id="ARBA00022737"/>
    </source>
</evidence>
<dbReference type="Proteomes" id="UP000198287">
    <property type="component" value="Unassembled WGS sequence"/>
</dbReference>
<feature type="region of interest" description="Disordered" evidence="9">
    <location>
        <begin position="796"/>
        <end position="871"/>
    </location>
</feature>
<dbReference type="InterPro" id="IPR017907">
    <property type="entry name" value="Znf_RING_CS"/>
</dbReference>
<comment type="pathway">
    <text evidence="1">Protein modification; protein ubiquitination.</text>
</comment>
<dbReference type="Pfam" id="PF13639">
    <property type="entry name" value="zf-RING_2"/>
    <property type="match status" value="1"/>
</dbReference>
<dbReference type="Gene3D" id="1.20.120.1750">
    <property type="match status" value="1"/>
</dbReference>
<feature type="domain" description="RING-type" evidence="10">
    <location>
        <begin position="33"/>
        <end position="76"/>
    </location>
</feature>
<dbReference type="GO" id="GO:0043130">
    <property type="term" value="F:ubiquitin binding"/>
    <property type="evidence" value="ECO:0007669"/>
    <property type="project" value="TreeGrafter"/>
</dbReference>
<evidence type="ECO:0000259" key="11">
    <source>
        <dbReference type="PROSITE" id="PS51873"/>
    </source>
</evidence>
<dbReference type="GO" id="GO:0043123">
    <property type="term" value="P:positive regulation of canonical NF-kappaB signal transduction"/>
    <property type="evidence" value="ECO:0007669"/>
    <property type="project" value="TreeGrafter"/>
</dbReference>
<dbReference type="SUPFAM" id="SSF57850">
    <property type="entry name" value="RING/U-box"/>
    <property type="match status" value="4"/>
</dbReference>
<dbReference type="GO" id="GO:0043161">
    <property type="term" value="P:proteasome-mediated ubiquitin-dependent protein catabolic process"/>
    <property type="evidence" value="ECO:0007669"/>
    <property type="project" value="TreeGrafter"/>
</dbReference>
<evidence type="ECO:0000256" key="1">
    <source>
        <dbReference type="ARBA" id="ARBA00004906"/>
    </source>
</evidence>
<gene>
    <name evidence="12" type="ORF">Fcan01_10765</name>
</gene>
<keyword evidence="5 8" id="KW-0863">Zinc-finger</keyword>
<protein>
    <recommendedName>
        <fullName evidence="14">RanBP-type and C3HC4-type zinc finger-containing protein 1</fullName>
    </recommendedName>
</protein>
<feature type="domain" description="RING-type" evidence="10">
    <location>
        <begin position="329"/>
        <end position="371"/>
    </location>
</feature>
<evidence type="ECO:0000256" key="9">
    <source>
        <dbReference type="SAM" id="MobiDB-lite"/>
    </source>
</evidence>
<evidence type="ECO:0000256" key="3">
    <source>
        <dbReference type="ARBA" id="ARBA00022723"/>
    </source>
</evidence>
<dbReference type="PROSITE" id="PS50089">
    <property type="entry name" value="ZF_RING_2"/>
    <property type="match status" value="2"/>
</dbReference>
<evidence type="ECO:0000256" key="5">
    <source>
        <dbReference type="ARBA" id="ARBA00022771"/>
    </source>
</evidence>
<feature type="compositionally biased region" description="Low complexity" evidence="9">
    <location>
        <begin position="812"/>
        <end position="821"/>
    </location>
</feature>
<feature type="compositionally biased region" description="Polar residues" evidence="9">
    <location>
        <begin position="627"/>
        <end position="636"/>
    </location>
</feature>
<evidence type="ECO:0000256" key="6">
    <source>
        <dbReference type="ARBA" id="ARBA00022786"/>
    </source>
</evidence>
<feature type="compositionally biased region" description="Polar residues" evidence="9">
    <location>
        <begin position="1"/>
        <end position="11"/>
    </location>
</feature>
<evidence type="ECO:0000256" key="2">
    <source>
        <dbReference type="ARBA" id="ARBA00022679"/>
    </source>
</evidence>
<organism evidence="12 13">
    <name type="scientific">Folsomia candida</name>
    <name type="common">Springtail</name>
    <dbReference type="NCBI Taxonomy" id="158441"/>
    <lineage>
        <taxon>Eukaryota</taxon>
        <taxon>Metazoa</taxon>
        <taxon>Ecdysozoa</taxon>
        <taxon>Arthropoda</taxon>
        <taxon>Hexapoda</taxon>
        <taxon>Collembola</taxon>
        <taxon>Entomobryomorpha</taxon>
        <taxon>Isotomoidea</taxon>
        <taxon>Isotomidae</taxon>
        <taxon>Proisotominae</taxon>
        <taxon>Folsomia</taxon>
    </lineage>
</organism>
<dbReference type="OrthoDB" id="261960at2759"/>
<dbReference type="Gene3D" id="3.30.40.10">
    <property type="entry name" value="Zinc/RING finger domain, C3HC4 (zinc finger)"/>
    <property type="match status" value="2"/>
</dbReference>
<sequence>METDVITISSSDSEDDMSPLKGRVHHNTESTNCSFCTTTLPPGAGIVLEQCFHDFCSDCISGVVNSSISDVIECPVWCEGILTEAEIRWVASPTTFQRLFPSTPISNHTYRRSVIHEPPHIPTRLAQSMWPTRPELSMPNDMTTITKRIDHLNVIDTKFVRCANGNCRLEDYLRNSGVNRGEFSCKKCDVVTCLVCQQTKNFDTSNQPSTSSAQAPQNCTCPRIETNNSAPATALKRDHSPQNAMEVEIDTDSAAVAARKKEKLDLQLKSDWESKWSFVMSSVAEIPSEGGEAAGGEERRGSDDASMLLALSLELEQSDLFHSKLEFECPICLCDVEKGDGVILKDCFHHFCKACLSQVIQHSEGATVFCPHRVEDVVCTFLISDREIKALVTPDFYESFLNRSINQAELAIPNTYHCGTANCNSWWELESDRVEGETLCPLCQKRNCLKCKAVHEEISCREYQMLLQQDQMDIQSKKLLQEKVNRGLVMRCPTCKVMIEKNGGCPSMHCTSCGTGFTWVPKADQQFPQGHDPSAMNTLFIPFAAGHGDKAMSLSKLIPPRKHKPRPVTDMRPTVVLQRIPGITIGPRGGTSNTTLRRLRLLQEQAKRRESEEDIINELLRSRGVQPATSNPGPSTSSSMRMSQQRAEEWVWSAHFGATPPSGPAANVVNNPLGGLSNDPAVPMSRYLVPGASNYPVPGTSNYPVPGTSNYPVPGTSNYSIPGTSSNPMPGTSNYPVPATSNYPVAGTSSMSMPHTPLYWTPPDPSYWNAPADPYSSTLQLASMYNYSQSTTQQVTPGYNLFPENRAATPETSSTSSSSSSGMGVNMLNKHSLNLIGQGFDPTIQRPASHPSGFNSSPYLDDDDDDDDDVDDDLMMEHELMNHIWDNSDSS</sequence>
<dbReference type="EMBL" id="LNIX01000005">
    <property type="protein sequence ID" value="OXA54862.1"/>
    <property type="molecule type" value="Genomic_DNA"/>
</dbReference>
<keyword evidence="4" id="KW-0677">Repeat</keyword>